<dbReference type="InterPro" id="IPR002557">
    <property type="entry name" value="Chitin-bd_dom"/>
</dbReference>
<dbReference type="GO" id="GO:0004252">
    <property type="term" value="F:serine-type endopeptidase activity"/>
    <property type="evidence" value="ECO:0007669"/>
    <property type="project" value="InterPro"/>
</dbReference>
<dbReference type="PROSITE" id="PS00135">
    <property type="entry name" value="TRYPSIN_SER"/>
    <property type="match status" value="1"/>
</dbReference>
<feature type="region of interest" description="Disordered" evidence="8">
    <location>
        <begin position="478"/>
        <end position="502"/>
    </location>
</feature>
<evidence type="ECO:0000313" key="11">
    <source>
        <dbReference type="EMBL" id="KAK0046729.1"/>
    </source>
</evidence>
<feature type="domain" description="Peptidase S1" evidence="9">
    <location>
        <begin position="1523"/>
        <end position="1764"/>
    </location>
</feature>
<feature type="compositionally biased region" description="Polar residues" evidence="8">
    <location>
        <begin position="485"/>
        <end position="499"/>
    </location>
</feature>
<dbReference type="SUPFAM" id="SSF57625">
    <property type="entry name" value="Invertebrate chitin-binding proteins"/>
    <property type="match status" value="1"/>
</dbReference>
<keyword evidence="4 6" id="KW-0720">Serine protease</keyword>
<feature type="compositionally biased region" description="Polar residues" evidence="8">
    <location>
        <begin position="1272"/>
        <end position="1288"/>
    </location>
</feature>
<name>A0AAD8F1M0_BIOPF</name>
<evidence type="ECO:0000259" key="9">
    <source>
        <dbReference type="PROSITE" id="PS50240"/>
    </source>
</evidence>
<dbReference type="EMBL" id="JASAOG010000161">
    <property type="protein sequence ID" value="KAK0046729.1"/>
    <property type="molecule type" value="Genomic_DNA"/>
</dbReference>
<feature type="region of interest" description="Disordered" evidence="8">
    <location>
        <begin position="1268"/>
        <end position="1288"/>
    </location>
</feature>
<evidence type="ECO:0000256" key="8">
    <source>
        <dbReference type="SAM" id="MobiDB-lite"/>
    </source>
</evidence>
<dbReference type="PRINTS" id="PR00722">
    <property type="entry name" value="CHYMOTRYPSIN"/>
</dbReference>
<keyword evidence="3 6" id="KW-0378">Hydrolase</keyword>
<dbReference type="GO" id="GO:0006508">
    <property type="term" value="P:proteolysis"/>
    <property type="evidence" value="ECO:0007669"/>
    <property type="project" value="UniProtKB-KW"/>
</dbReference>
<dbReference type="GO" id="GO:0005576">
    <property type="term" value="C:extracellular region"/>
    <property type="evidence" value="ECO:0007669"/>
    <property type="project" value="InterPro"/>
</dbReference>
<dbReference type="InterPro" id="IPR033116">
    <property type="entry name" value="TRYPSIN_SER"/>
</dbReference>
<sequence length="1772" mass="201278">MYSEHLKLSSASSHVPDTRKVKAVRSNVNVNLTKHSKKTISPMRDFSIVNIDCGKTSFKNAMNSFGDDSSESPESGQKSWESFCRHCSYAFPVQDKDLPNISLRKSNVQYENTKNMKITEDFSDDDKFKAKERLVFSRLKDNGNKTSQTESDSTCPNVLLQHAQGIQLFLSCIFTTGLSFLVKAHLSTFIYHLIFATLLLIGASTRCEAFESQDLKTLSAPCSHVSRATTRQFYIRHPSNCSIFYMCYGSQHWELSCTQNNTVFSLLHSVCVWKGSKYDDCRPPSTGLTTAYAWNRVPFLTYDSSHKLGKEIQHKSIDVVVSSKEAETQINDTIPSTDLKRMLPTNTQGSELPTQNDLWERSLNAAIELTQGTTTTKPSEMITISNKPSYVSKNETVRENLSEFDYESKNIAQKPRLEQETRDTNYKTPKFETNIWHSTQVIRGYSIQYPIFDSSRSKRLKTEVYKSPIRGIHHVKPDKERTEDTQPSTAIHPNNVTSNDDYDLYSVTTTATRQGSSNEVNNHNKGDYFIDSDSEDSWSTEATYRSTDTALSVDLQTSKDDSRVYFFTATVDEDINANNEAKDSSLKLNGKSKIETGNENKDMVGDEKFNYRDNYIRDRWPQFDTYGTRYITTGRSYNVKQPNVETQSTDDQPTFADDSQPDTDVKSNPDPDPTNGRISLLENNKIKGGDSSELQVLNDQLNDDRSDGPNERQLSFWPSEVGDSATWPEKETQKSMLTKAPETSYYENNAENFNQTFLSESETQFNLENQLDDSSQSDNSNEYKYWLGKTPGHSNRVTTSKSQTLQLYKSILSNSIHPSPDKNNKNSMPYSPKVSTMKNLIYSAKNPDLYVTTKSEDGHNGFLNTKRRSLSSENLKLSHHLDTRFPFGRPWSRLYPRMIESSIFKSTLRPVRRPSPPQPRKATDNPKLMDEFLRFLNISKPKSQDFSHSKNNRIAKEKFQNLQSLSKRVTKPNFVKGPITQSPINVQKKTVSPKNIGSTSKKSKFTFSVPSITLTSKKRNFNQSLTLPTKSTRSNDKFNGFLDRTISKYPVTKAQKVIKSDHINRIVPYVPKPETTVPVPRSAIQKTKFNTRAPLNDFRHSIHAKTTSLPTTTRPPKTRTTPINKKISPTQRNTAKSKTTQDKLKSILESNKESLLRYKINLQKLKEKQVQAIQKSSKQNYAIPKFITPWYPTTFQVFYQMYNPFVNAQNKKIPMIEKTYPSFTKSVVPRPTEPKDIFALKRTNKYMPPSTRNKGIMVTPKTLKTTKKDSSKFITSKTKSNTQSPNISQRKLDLLRQLTPKLWNRLVPTAQRRDITKSLQETTTMQIFVKPTSSWDQNKLDKGSSYWWDRLTHGPKYLLPTQKQEPKYLISTQTIGPKYMFSMQTIVPKYGISSQKPGPEYLIPTQTMGPKYQIPKQSEAPTYLVPTSPVSTTQIAVTKQLSTTTLATTELPTTSSPTTTTSTEPPTTTSSTSTTTPEVTFLPTTTEIDVKQKKLPPFVGPDYIPKYRKEMQDRCGIMGRPLIIGGRRSRSGQWPWQVSLQIVTSTTPWHRCGGVLVHARWVLTAAHCVEGSFYGDIRNWRVVLADYDLDTVSGNEIYRDVVRIISHPDYVRTSNFPNDIALLELDTPVDLTSGEVQTACLPEKTLSLGSGTQCWISGWGETRGSGGAENMMNEVPVDVVPLQECQQMWGKVNIDVLETQVCLGYGETGACYGDSGGPLMCEDQGRFYVAGVMSWLINNCSATNFPNVFTRLPNYMDWVYEHLDYFEWLRYL</sequence>
<keyword evidence="12" id="KW-1185">Reference proteome</keyword>
<dbReference type="Pfam" id="PF00089">
    <property type="entry name" value="Trypsin"/>
    <property type="match status" value="1"/>
</dbReference>
<organism evidence="11 12">
    <name type="scientific">Biomphalaria pfeifferi</name>
    <name type="common">Bloodfluke planorb</name>
    <name type="synonym">Freshwater snail</name>
    <dbReference type="NCBI Taxonomy" id="112525"/>
    <lineage>
        <taxon>Eukaryota</taxon>
        <taxon>Metazoa</taxon>
        <taxon>Spiralia</taxon>
        <taxon>Lophotrochozoa</taxon>
        <taxon>Mollusca</taxon>
        <taxon>Gastropoda</taxon>
        <taxon>Heterobranchia</taxon>
        <taxon>Euthyneura</taxon>
        <taxon>Panpulmonata</taxon>
        <taxon>Hygrophila</taxon>
        <taxon>Lymnaeoidea</taxon>
        <taxon>Planorbidae</taxon>
        <taxon>Biomphalaria</taxon>
    </lineage>
</organism>
<feature type="domain" description="Chitin-binding type-2" evidence="10">
    <location>
        <begin position="219"/>
        <end position="283"/>
    </location>
</feature>
<feature type="compositionally biased region" description="Polar residues" evidence="8">
    <location>
        <begin position="1127"/>
        <end position="1138"/>
    </location>
</feature>
<comment type="caution">
    <text evidence="11">The sequence shown here is derived from an EMBL/GenBank/DDBJ whole genome shotgun (WGS) entry which is preliminary data.</text>
</comment>
<dbReference type="CDD" id="cd00190">
    <property type="entry name" value="Tryp_SPc"/>
    <property type="match status" value="1"/>
</dbReference>
<dbReference type="InterPro" id="IPR001254">
    <property type="entry name" value="Trypsin_dom"/>
</dbReference>
<dbReference type="Proteomes" id="UP001233172">
    <property type="component" value="Unassembled WGS sequence"/>
</dbReference>
<dbReference type="PROSITE" id="PS50940">
    <property type="entry name" value="CHIT_BIND_II"/>
    <property type="match status" value="1"/>
</dbReference>
<dbReference type="PROSITE" id="PS00134">
    <property type="entry name" value="TRYPSIN_HIS"/>
    <property type="match status" value="1"/>
</dbReference>
<keyword evidence="5" id="KW-1015">Disulfide bond</keyword>
<feature type="region of interest" description="Disordered" evidence="8">
    <location>
        <begin position="1106"/>
        <end position="1138"/>
    </location>
</feature>
<feature type="compositionally biased region" description="Low complexity" evidence="8">
    <location>
        <begin position="1106"/>
        <end position="1122"/>
    </location>
</feature>
<dbReference type="Gene3D" id="2.40.10.10">
    <property type="entry name" value="Trypsin-like serine proteases"/>
    <property type="match status" value="1"/>
</dbReference>
<dbReference type="PROSITE" id="PS50240">
    <property type="entry name" value="TRYPSIN_DOM"/>
    <property type="match status" value="1"/>
</dbReference>
<dbReference type="SMART" id="SM00020">
    <property type="entry name" value="Tryp_SPc"/>
    <property type="match status" value="1"/>
</dbReference>
<reference evidence="11" key="2">
    <citation type="submission" date="2023-04" db="EMBL/GenBank/DDBJ databases">
        <authorList>
            <person name="Bu L."/>
            <person name="Lu L."/>
            <person name="Laidemitt M.R."/>
            <person name="Zhang S.M."/>
            <person name="Mutuku M."/>
            <person name="Mkoji G."/>
            <person name="Steinauer M."/>
            <person name="Loker E.S."/>
        </authorList>
    </citation>
    <scope>NUCLEOTIDE SEQUENCE</scope>
    <source>
        <strain evidence="11">KasaAsao</strain>
        <tissue evidence="11">Whole Snail</tissue>
    </source>
</reference>
<protein>
    <submittedName>
        <fullName evidence="11">Elastase-1</fullName>
    </submittedName>
</protein>
<feature type="coiled-coil region" evidence="7">
    <location>
        <begin position="1148"/>
        <end position="1175"/>
    </location>
</feature>
<dbReference type="PANTHER" id="PTHR24253">
    <property type="entry name" value="TRANSMEMBRANE PROTEASE SERINE"/>
    <property type="match status" value="1"/>
</dbReference>
<dbReference type="GO" id="GO:0008061">
    <property type="term" value="F:chitin binding"/>
    <property type="evidence" value="ECO:0007669"/>
    <property type="project" value="InterPro"/>
</dbReference>
<feature type="region of interest" description="Disordered" evidence="8">
    <location>
        <begin position="638"/>
        <end position="734"/>
    </location>
</feature>
<evidence type="ECO:0000256" key="2">
    <source>
        <dbReference type="ARBA" id="ARBA00022729"/>
    </source>
</evidence>
<dbReference type="PANTHER" id="PTHR24253:SF176">
    <property type="entry name" value="CORIN, ISOFORM B"/>
    <property type="match status" value="1"/>
</dbReference>
<evidence type="ECO:0000256" key="1">
    <source>
        <dbReference type="ARBA" id="ARBA00022670"/>
    </source>
</evidence>
<feature type="compositionally biased region" description="Polar residues" evidence="8">
    <location>
        <begin position="638"/>
        <end position="652"/>
    </location>
</feature>
<evidence type="ECO:0000256" key="3">
    <source>
        <dbReference type="ARBA" id="ARBA00022801"/>
    </source>
</evidence>
<feature type="region of interest" description="Disordered" evidence="8">
    <location>
        <begin position="1446"/>
        <end position="1482"/>
    </location>
</feature>
<dbReference type="InterPro" id="IPR043504">
    <property type="entry name" value="Peptidase_S1_PA_chymotrypsin"/>
</dbReference>
<evidence type="ECO:0000256" key="6">
    <source>
        <dbReference type="RuleBase" id="RU363034"/>
    </source>
</evidence>
<proteinExistence type="predicted"/>
<evidence type="ECO:0000256" key="4">
    <source>
        <dbReference type="ARBA" id="ARBA00022825"/>
    </source>
</evidence>
<keyword evidence="1 6" id="KW-0645">Protease</keyword>
<gene>
    <name evidence="11" type="ORF">Bpfe_023889</name>
</gene>
<evidence type="ECO:0000256" key="5">
    <source>
        <dbReference type="ARBA" id="ARBA00023157"/>
    </source>
</evidence>
<evidence type="ECO:0000256" key="7">
    <source>
        <dbReference type="SAM" id="Coils"/>
    </source>
</evidence>
<reference evidence="11" key="1">
    <citation type="journal article" date="2023" name="PLoS Negl. Trop. Dis.">
        <title>A genome sequence for Biomphalaria pfeifferi, the major vector snail for the human-infecting parasite Schistosoma mansoni.</title>
        <authorList>
            <person name="Bu L."/>
            <person name="Lu L."/>
            <person name="Laidemitt M.R."/>
            <person name="Zhang S.M."/>
            <person name="Mutuku M."/>
            <person name="Mkoji G."/>
            <person name="Steinauer M."/>
            <person name="Loker E.S."/>
        </authorList>
    </citation>
    <scope>NUCLEOTIDE SEQUENCE</scope>
    <source>
        <strain evidence="11">KasaAsao</strain>
    </source>
</reference>
<dbReference type="InterPro" id="IPR009003">
    <property type="entry name" value="Peptidase_S1_PA"/>
</dbReference>
<evidence type="ECO:0000313" key="12">
    <source>
        <dbReference type="Proteomes" id="UP001233172"/>
    </source>
</evidence>
<dbReference type="Gene3D" id="2.170.140.10">
    <property type="entry name" value="Chitin binding domain"/>
    <property type="match status" value="1"/>
</dbReference>
<dbReference type="SUPFAM" id="SSF50494">
    <property type="entry name" value="Trypsin-like serine proteases"/>
    <property type="match status" value="1"/>
</dbReference>
<keyword evidence="2" id="KW-0732">Signal</keyword>
<dbReference type="InterPro" id="IPR036508">
    <property type="entry name" value="Chitin-bd_dom_sf"/>
</dbReference>
<dbReference type="FunFam" id="2.40.10.10:FF:000120">
    <property type="entry name" value="Putative serine protease"/>
    <property type="match status" value="1"/>
</dbReference>
<dbReference type="InterPro" id="IPR018114">
    <property type="entry name" value="TRYPSIN_HIS"/>
</dbReference>
<evidence type="ECO:0000259" key="10">
    <source>
        <dbReference type="PROSITE" id="PS50940"/>
    </source>
</evidence>
<accession>A0AAD8F1M0</accession>
<dbReference type="InterPro" id="IPR001314">
    <property type="entry name" value="Peptidase_S1A"/>
</dbReference>
<keyword evidence="7" id="KW-0175">Coiled coil</keyword>